<evidence type="ECO:0000313" key="2">
    <source>
        <dbReference type="Proteomes" id="UP001164539"/>
    </source>
</evidence>
<reference evidence="1 2" key="1">
    <citation type="journal article" date="2023" name="Science">
        <title>Complex scaffold remodeling in plant triterpene biosynthesis.</title>
        <authorList>
            <person name="De La Pena R."/>
            <person name="Hodgson H."/>
            <person name="Liu J.C."/>
            <person name="Stephenson M.J."/>
            <person name="Martin A.C."/>
            <person name="Owen C."/>
            <person name="Harkess A."/>
            <person name="Leebens-Mack J."/>
            <person name="Jimenez L.E."/>
            <person name="Osbourn A."/>
            <person name="Sattely E.S."/>
        </authorList>
    </citation>
    <scope>NUCLEOTIDE SEQUENCE [LARGE SCALE GENOMIC DNA]</scope>
    <source>
        <strain evidence="2">cv. JPN11</strain>
        <tissue evidence="1">Leaf</tissue>
    </source>
</reference>
<comment type="caution">
    <text evidence="1">The sequence shown here is derived from an EMBL/GenBank/DDBJ whole genome shotgun (WGS) entry which is preliminary data.</text>
</comment>
<gene>
    <name evidence="1" type="ORF">OWV82_006431</name>
</gene>
<sequence length="460" mass="51234">MASTSCAKKSPLPLKEPASGYHSYPPPLAKYEDIVASPKLFMATLEKLHATMGTKFMIPIIGGKELDLHRLFVEVTSRGGIEKIIKERRWKEVTAIFNFPSTATNASFVLRKYYVSLLRDYEQIYFFRSQDSWQSPSTTQVPVQGTTQSSADVQSAAIQQPRIHAAALPEARQASSGGSPVIGVIDGKFESGYLVTVTIGSEKLKGVLYQTQNIAHQVPPSYNVLTNNSANPQVVSGVQRRRRRRKKSEIKRRDPAHPKPNRSGYNFFFAEQHARLKPLHPGKDREISRMIGELWSNLNEPGKAVYQEKALKDKERYRIEMEEYRERLRTGQVISDAIPLQQRHPEVDVDMAEADIKLDETGGDSPQTPENDSSSGGSEYEDDKTTEKDMDMEPSAEVGLTAETSNVGLETLAEEAAFQPKGEENAGDNRVDKVDDDIFRNDLVEKGGGGEDYGESLAHS</sequence>
<protein>
    <submittedName>
        <fullName evidence="1">High mobility group B protein</fullName>
    </submittedName>
</protein>
<dbReference type="Proteomes" id="UP001164539">
    <property type="component" value="Chromosome 3"/>
</dbReference>
<accession>A0ACC1YHX5</accession>
<dbReference type="EMBL" id="CM051396">
    <property type="protein sequence ID" value="KAJ4723012.1"/>
    <property type="molecule type" value="Genomic_DNA"/>
</dbReference>
<organism evidence="1 2">
    <name type="scientific">Melia azedarach</name>
    <name type="common">Chinaberry tree</name>
    <dbReference type="NCBI Taxonomy" id="155640"/>
    <lineage>
        <taxon>Eukaryota</taxon>
        <taxon>Viridiplantae</taxon>
        <taxon>Streptophyta</taxon>
        <taxon>Embryophyta</taxon>
        <taxon>Tracheophyta</taxon>
        <taxon>Spermatophyta</taxon>
        <taxon>Magnoliopsida</taxon>
        <taxon>eudicotyledons</taxon>
        <taxon>Gunneridae</taxon>
        <taxon>Pentapetalae</taxon>
        <taxon>rosids</taxon>
        <taxon>malvids</taxon>
        <taxon>Sapindales</taxon>
        <taxon>Meliaceae</taxon>
        <taxon>Melia</taxon>
    </lineage>
</organism>
<keyword evidence="2" id="KW-1185">Reference proteome</keyword>
<evidence type="ECO:0000313" key="1">
    <source>
        <dbReference type="EMBL" id="KAJ4723012.1"/>
    </source>
</evidence>
<name>A0ACC1YHX5_MELAZ</name>
<proteinExistence type="predicted"/>